<dbReference type="Proteomes" id="UP000001887">
    <property type="component" value="Chromosome"/>
</dbReference>
<dbReference type="HOGENOM" id="CLU_074480_0_0_0"/>
<dbReference type="GO" id="GO:0032259">
    <property type="term" value="P:methylation"/>
    <property type="evidence" value="ECO:0007669"/>
    <property type="project" value="UniProtKB-KW"/>
</dbReference>
<dbReference type="EMBL" id="CP001848">
    <property type="protein sequence ID" value="ADB16524.1"/>
    <property type="molecule type" value="Genomic_DNA"/>
</dbReference>
<name>D2QZP1_PIRSD</name>
<sequence>MGLLGDLKVLYHLAVKPVRGKDHAARMESFYSGQAEAYDDFRKRLLKGREELYREIQPPDGGLWVDMGGGTGSNVEYFANSIPKLGKVLVVDLSPSLLAVGRKRFAAKGWHNVEAVEADATTFQPDGMQADVVTFSYSLTMIPDWFAAIENAIAMLKPGGVLGVVDFYVARKFPRDGLKKHSWFTRTFWPTWFGMDNVFPSADHVPFLHRHLEPIRFEEHVAKVPYIPLIRTPYYLFVGRKRG</sequence>
<dbReference type="CDD" id="cd02440">
    <property type="entry name" value="AdoMet_MTases"/>
    <property type="match status" value="1"/>
</dbReference>
<gene>
    <name evidence="1" type="ordered locus">Psta_1850</name>
</gene>
<dbReference type="SUPFAM" id="SSF53335">
    <property type="entry name" value="S-adenosyl-L-methionine-dependent methyltransferases"/>
    <property type="match status" value="1"/>
</dbReference>
<organism evidence="1 2">
    <name type="scientific">Pirellula staleyi (strain ATCC 27377 / DSM 6068 / ICPB 4128)</name>
    <name type="common">Pirella staleyi</name>
    <dbReference type="NCBI Taxonomy" id="530564"/>
    <lineage>
        <taxon>Bacteria</taxon>
        <taxon>Pseudomonadati</taxon>
        <taxon>Planctomycetota</taxon>
        <taxon>Planctomycetia</taxon>
        <taxon>Pirellulales</taxon>
        <taxon>Pirellulaceae</taxon>
        <taxon>Pirellula</taxon>
    </lineage>
</organism>
<evidence type="ECO:0000313" key="2">
    <source>
        <dbReference type="Proteomes" id="UP000001887"/>
    </source>
</evidence>
<proteinExistence type="predicted"/>
<dbReference type="AlphaFoldDB" id="D2QZP1"/>
<dbReference type="PANTHER" id="PTHR47473">
    <property type="entry name" value="BTA1P"/>
    <property type="match status" value="1"/>
</dbReference>
<dbReference type="InterPro" id="IPR029063">
    <property type="entry name" value="SAM-dependent_MTases_sf"/>
</dbReference>
<dbReference type="OrthoDB" id="9791837at2"/>
<dbReference type="PANTHER" id="PTHR47473:SF1">
    <property type="entry name" value="METHYLTRANSFERASE DOMAIN-CONTAINING PROTEIN"/>
    <property type="match status" value="1"/>
</dbReference>
<dbReference type="eggNOG" id="COG2226">
    <property type="taxonomic scope" value="Bacteria"/>
</dbReference>
<evidence type="ECO:0000313" key="1">
    <source>
        <dbReference type="EMBL" id="ADB16524.1"/>
    </source>
</evidence>
<keyword evidence="1" id="KW-0808">Transferase</keyword>
<dbReference type="KEGG" id="psl:Psta_1850"/>
<keyword evidence="2" id="KW-1185">Reference proteome</keyword>
<dbReference type="Pfam" id="PF01209">
    <property type="entry name" value="Ubie_methyltran"/>
    <property type="match status" value="1"/>
</dbReference>
<accession>D2QZP1</accession>
<protein>
    <submittedName>
        <fullName evidence="1">Methyltransferase type 12</fullName>
    </submittedName>
</protein>
<keyword evidence="1" id="KW-0489">Methyltransferase</keyword>
<dbReference type="STRING" id="530564.Psta_1850"/>
<dbReference type="GO" id="GO:0008168">
    <property type="term" value="F:methyltransferase activity"/>
    <property type="evidence" value="ECO:0007669"/>
    <property type="project" value="UniProtKB-KW"/>
</dbReference>
<dbReference type="Gene3D" id="3.40.50.150">
    <property type="entry name" value="Vaccinia Virus protein VP39"/>
    <property type="match status" value="1"/>
</dbReference>
<reference evidence="1 2" key="1">
    <citation type="journal article" date="2009" name="Stand. Genomic Sci.">
        <title>Complete genome sequence of Pirellula staleyi type strain (ATCC 27377).</title>
        <authorList>
            <person name="Clum A."/>
            <person name="Tindall B.J."/>
            <person name="Sikorski J."/>
            <person name="Ivanova N."/>
            <person name="Mavrommatis K."/>
            <person name="Lucas S."/>
            <person name="Glavina del Rio T."/>
            <person name="Nolan M."/>
            <person name="Chen F."/>
            <person name="Tice H."/>
            <person name="Pitluck S."/>
            <person name="Cheng J.F."/>
            <person name="Chertkov O."/>
            <person name="Brettin T."/>
            <person name="Han C."/>
            <person name="Detter J.C."/>
            <person name="Kuske C."/>
            <person name="Bruce D."/>
            <person name="Goodwin L."/>
            <person name="Ovchinikova G."/>
            <person name="Pati A."/>
            <person name="Mikhailova N."/>
            <person name="Chen A."/>
            <person name="Palaniappan K."/>
            <person name="Land M."/>
            <person name="Hauser L."/>
            <person name="Chang Y.J."/>
            <person name="Jeffries C.D."/>
            <person name="Chain P."/>
            <person name="Rohde M."/>
            <person name="Goker M."/>
            <person name="Bristow J."/>
            <person name="Eisen J.A."/>
            <person name="Markowitz V."/>
            <person name="Hugenholtz P."/>
            <person name="Kyrpides N.C."/>
            <person name="Klenk H.P."/>
            <person name="Lapidus A."/>
        </authorList>
    </citation>
    <scope>NUCLEOTIDE SEQUENCE [LARGE SCALE GENOMIC DNA]</scope>
    <source>
        <strain evidence="2">ATCC 27377 / DSM 6068 / ICPB 4128</strain>
    </source>
</reference>